<evidence type="ECO:0000256" key="2">
    <source>
        <dbReference type="SAM" id="Phobius"/>
    </source>
</evidence>
<keyword evidence="4" id="KW-1185">Reference proteome</keyword>
<gene>
    <name evidence="3" type="ORF">KIMC2_15050</name>
</gene>
<evidence type="ECO:0000256" key="1">
    <source>
        <dbReference type="SAM" id="MobiDB-lite"/>
    </source>
</evidence>
<dbReference type="Proteomes" id="UP001321804">
    <property type="component" value="Chromosome"/>
</dbReference>
<protein>
    <recommendedName>
        <fullName evidence="5">Secreted protein</fullName>
    </recommendedName>
</protein>
<feature type="region of interest" description="Disordered" evidence="1">
    <location>
        <begin position="41"/>
        <end position="93"/>
    </location>
</feature>
<proteinExistence type="predicted"/>
<name>A0AAU9DT64_9LACO</name>
<dbReference type="AlphaFoldDB" id="A0AAU9DT64"/>
<feature type="transmembrane region" description="Helical" evidence="2">
    <location>
        <begin position="12"/>
        <end position="32"/>
    </location>
</feature>
<dbReference type="EMBL" id="AP026801">
    <property type="protein sequence ID" value="BDR56943.1"/>
    <property type="molecule type" value="Genomic_DNA"/>
</dbReference>
<dbReference type="RefSeq" id="WP_317695561.1">
    <property type="nucleotide sequence ID" value="NZ_AP026801.1"/>
</dbReference>
<keyword evidence="2" id="KW-1133">Transmembrane helix</keyword>
<sequence length="251" mass="27901">MYQRPKKKKNDYSFIIITIIAALAVIVLLLAIKLKTVQHQNAEEASSSRTAESLSRIKSSSSSSSKSSSSSSQAASSSSQPKEEKVNPAKTPTSVEVTDLSQYDYMNGIYKTAENAECTLNFDQKRFTSESPGKQQVYYFDKVMRHPDQSIVINVSGDYHYNAYDGNGDKFMKMYQSILLAPPGNTIRKNWQTGDEINDVTNKSVARFSIAGSNDNGKTFNMTPAYKDFETNGYSSQNYGSHIFTYNGKGN</sequence>
<evidence type="ECO:0000313" key="4">
    <source>
        <dbReference type="Proteomes" id="UP001321804"/>
    </source>
</evidence>
<evidence type="ECO:0000313" key="3">
    <source>
        <dbReference type="EMBL" id="BDR56943.1"/>
    </source>
</evidence>
<dbReference type="KEGG" id="xak:KIMC2_15050"/>
<keyword evidence="2" id="KW-0812">Transmembrane</keyword>
<accession>A0AAU9DT64</accession>
<reference evidence="3 4" key="1">
    <citation type="journal article" date="2023" name="Microbiol. Spectr.">
        <title>Symbiosis of Carpenter Bees with Uncharacterized Lactic Acid Bacteria Showing NAD Auxotrophy.</title>
        <authorList>
            <person name="Kawasaki S."/>
            <person name="Ozawa K."/>
            <person name="Mori T."/>
            <person name="Yamamoto A."/>
            <person name="Ito M."/>
            <person name="Ohkuma M."/>
            <person name="Sakamoto M."/>
            <person name="Matsutani M."/>
        </authorList>
    </citation>
    <scope>NUCLEOTIDE SEQUENCE [LARGE SCALE GENOMIC DNA]</scope>
    <source>
        <strain evidence="3 4">KimC2</strain>
    </source>
</reference>
<feature type="compositionally biased region" description="Low complexity" evidence="1">
    <location>
        <begin position="43"/>
        <end position="80"/>
    </location>
</feature>
<keyword evidence="2" id="KW-0472">Membrane</keyword>
<organism evidence="3 4">
    <name type="scientific">Xylocopilactobacillus apis</name>
    <dbReference type="NCBI Taxonomy" id="2932183"/>
    <lineage>
        <taxon>Bacteria</taxon>
        <taxon>Bacillati</taxon>
        <taxon>Bacillota</taxon>
        <taxon>Bacilli</taxon>
        <taxon>Lactobacillales</taxon>
        <taxon>Lactobacillaceae</taxon>
        <taxon>Xylocopilactobacillus</taxon>
    </lineage>
</organism>
<evidence type="ECO:0008006" key="5">
    <source>
        <dbReference type="Google" id="ProtNLM"/>
    </source>
</evidence>